<reference evidence="4" key="1">
    <citation type="submission" date="2016-06" db="EMBL/GenBank/DDBJ databases">
        <authorList>
            <person name="Varghese N."/>
            <person name="Submissions Spin"/>
        </authorList>
    </citation>
    <scope>NUCLEOTIDE SEQUENCE [LARGE SCALE GENOMIC DNA]</scope>
    <source>
        <strain evidence="4">DSM 44151</strain>
    </source>
</reference>
<sequence length="338" mass="37357">MVNDFADRMKAEQNYSELIDKLPIEQLPVESLQMLDSPRLHGENPEHTRMLASIDAPLPPIIVHRATMRVIDGAHRLGAARIRGDEVIEARMFEGSEREAFVLGVKANIAHGLPLSVAERTTAAERIITSHPSWSDRTIAASTGLSARTIGNIRRRLESQGGAGEQVTARIGRDGRVRPLNNVEGRLKAVSYIKSQPDASLREIAKNAGVSPSTARDVRNRLQRGEDPLPPARCATNRRPGGAHLTLEPKDPPPAPRPNLVSMLQGLKQDPSLRFTDSGRELLRWMFARAIQNNEWDGLVEKVPPHCAYVIANVARQCAQEWQEFAETLEQQGADRSA</sequence>
<evidence type="ECO:0000256" key="1">
    <source>
        <dbReference type="SAM" id="MobiDB-lite"/>
    </source>
</evidence>
<evidence type="ECO:0000313" key="4">
    <source>
        <dbReference type="Proteomes" id="UP000198605"/>
    </source>
</evidence>
<evidence type="ECO:0000313" key="3">
    <source>
        <dbReference type="EMBL" id="SCL45989.1"/>
    </source>
</evidence>
<dbReference type="AlphaFoldDB" id="A0A1C6TWD1"/>
<protein>
    <submittedName>
        <fullName evidence="3">ParB-like nuclease domain-containing protein</fullName>
    </submittedName>
</protein>
<feature type="domain" description="ParB-like N-terminal" evidence="2">
    <location>
        <begin position="25"/>
        <end position="109"/>
    </location>
</feature>
<name>A0A1C6TWD1_9ACTN</name>
<dbReference type="InterPro" id="IPR003115">
    <property type="entry name" value="ParB_N"/>
</dbReference>
<accession>A0A1C6TWD1</accession>
<gene>
    <name evidence="3" type="ORF">GA0070603_0057</name>
</gene>
<organism evidence="3 4">
    <name type="scientific">Micromonospora chersina</name>
    <dbReference type="NCBI Taxonomy" id="47854"/>
    <lineage>
        <taxon>Bacteria</taxon>
        <taxon>Bacillati</taxon>
        <taxon>Actinomycetota</taxon>
        <taxon>Actinomycetes</taxon>
        <taxon>Micromonosporales</taxon>
        <taxon>Micromonosporaceae</taxon>
        <taxon>Micromonospora</taxon>
    </lineage>
</organism>
<evidence type="ECO:0000259" key="2">
    <source>
        <dbReference type="SMART" id="SM00470"/>
    </source>
</evidence>
<keyword evidence="4" id="KW-1185">Reference proteome</keyword>
<dbReference type="STRING" id="47854.GA0070603_0057"/>
<dbReference type="SMART" id="SM00470">
    <property type="entry name" value="ParB"/>
    <property type="match status" value="1"/>
</dbReference>
<feature type="region of interest" description="Disordered" evidence="1">
    <location>
        <begin position="207"/>
        <end position="257"/>
    </location>
</feature>
<dbReference type="InterPro" id="IPR036086">
    <property type="entry name" value="ParB/Sulfiredoxin_sf"/>
</dbReference>
<dbReference type="SUPFAM" id="SSF110849">
    <property type="entry name" value="ParB/Sulfiredoxin"/>
    <property type="match status" value="1"/>
</dbReference>
<dbReference type="EMBL" id="FMIB01000002">
    <property type="protein sequence ID" value="SCL45989.1"/>
    <property type="molecule type" value="Genomic_DNA"/>
</dbReference>
<feature type="compositionally biased region" description="Basic and acidic residues" evidence="1">
    <location>
        <begin position="216"/>
        <end position="227"/>
    </location>
</feature>
<dbReference type="Proteomes" id="UP000198605">
    <property type="component" value="Unassembled WGS sequence"/>
</dbReference>
<proteinExistence type="predicted"/>